<name>A0AAV8VR85_9CUCU</name>
<dbReference type="PANTHER" id="PTHR23149">
    <property type="entry name" value="G PATCH DOMAIN CONTAINING PROTEIN"/>
    <property type="match status" value="1"/>
</dbReference>
<keyword evidence="5" id="KW-1185">Reference proteome</keyword>
<dbReference type="Pfam" id="PF01585">
    <property type="entry name" value="G-patch"/>
    <property type="match status" value="1"/>
</dbReference>
<feature type="compositionally biased region" description="Basic residues" evidence="2">
    <location>
        <begin position="388"/>
        <end position="399"/>
    </location>
</feature>
<gene>
    <name evidence="4" type="ORF">NQ315_005839</name>
</gene>
<feature type="region of interest" description="Disordered" evidence="2">
    <location>
        <begin position="319"/>
        <end position="355"/>
    </location>
</feature>
<dbReference type="EMBL" id="JANEYG010000039">
    <property type="protein sequence ID" value="KAJ8916832.1"/>
    <property type="molecule type" value="Genomic_DNA"/>
</dbReference>
<evidence type="ECO:0000313" key="4">
    <source>
        <dbReference type="EMBL" id="KAJ8916832.1"/>
    </source>
</evidence>
<dbReference type="InterPro" id="IPR000467">
    <property type="entry name" value="G_patch_dom"/>
</dbReference>
<evidence type="ECO:0000259" key="3">
    <source>
        <dbReference type="Pfam" id="PF01585"/>
    </source>
</evidence>
<protein>
    <recommendedName>
        <fullName evidence="1">G patch domain-containing protein 4</fullName>
    </recommendedName>
</protein>
<feature type="region of interest" description="Disordered" evidence="2">
    <location>
        <begin position="198"/>
        <end position="237"/>
    </location>
</feature>
<dbReference type="GO" id="GO:0003676">
    <property type="term" value="F:nucleic acid binding"/>
    <property type="evidence" value="ECO:0007669"/>
    <property type="project" value="InterPro"/>
</dbReference>
<dbReference type="Proteomes" id="UP001159042">
    <property type="component" value="Unassembled WGS sequence"/>
</dbReference>
<evidence type="ECO:0000256" key="2">
    <source>
        <dbReference type="SAM" id="MobiDB-lite"/>
    </source>
</evidence>
<dbReference type="InterPro" id="IPR050656">
    <property type="entry name" value="PINX1"/>
</dbReference>
<evidence type="ECO:0000256" key="1">
    <source>
        <dbReference type="ARBA" id="ARBA00040365"/>
    </source>
</evidence>
<sequence>RLNVSYYCSLLGKGLGKDEDGIATALKPKLKFDNAGIGHDVGEQFTNNWWETLFNSAANNIEIESDDENQVKMRVKSADVVEITTKNYSLKRLKKTSHLEYGSFLKTEQLSESGTHRYQTDPFEELEPLKTFRSLTDEELFAACGGRTAHKGARHGLKLNGKLSRIEKQERMLLKKMKRVSLSDEKEKNIMEKKLNKLKKQKEGNREKYTPIIEDSTESTSSSNPLKKKSNKKRKSVSFNETVTKIYTVDLDTSFNSEVGSLRDENSNEAVVENAASGSDEGIEQDIENNNNNMLDNHRSFEEAQFNINDLSKAERKKLKKKRKLEAKKNTPTGIFLQKLKDEDDGGETIRESDNKDVNLKKRKYVEEWMHEDFKKEYSKTEFPDRNKSKKSKKKRKRQLKMEEKQMNSITKSLDNFCRISESE</sequence>
<feature type="domain" description="G-patch" evidence="3">
    <location>
        <begin position="12"/>
        <end position="39"/>
    </location>
</feature>
<proteinExistence type="predicted"/>
<feature type="non-terminal residue" evidence="4">
    <location>
        <position position="1"/>
    </location>
</feature>
<evidence type="ECO:0000313" key="5">
    <source>
        <dbReference type="Proteomes" id="UP001159042"/>
    </source>
</evidence>
<comment type="caution">
    <text evidence="4">The sequence shown here is derived from an EMBL/GenBank/DDBJ whole genome shotgun (WGS) entry which is preliminary data.</text>
</comment>
<dbReference type="AlphaFoldDB" id="A0AAV8VR85"/>
<organism evidence="4 5">
    <name type="scientific">Exocentrus adspersus</name>
    <dbReference type="NCBI Taxonomy" id="1586481"/>
    <lineage>
        <taxon>Eukaryota</taxon>
        <taxon>Metazoa</taxon>
        <taxon>Ecdysozoa</taxon>
        <taxon>Arthropoda</taxon>
        <taxon>Hexapoda</taxon>
        <taxon>Insecta</taxon>
        <taxon>Pterygota</taxon>
        <taxon>Neoptera</taxon>
        <taxon>Endopterygota</taxon>
        <taxon>Coleoptera</taxon>
        <taxon>Polyphaga</taxon>
        <taxon>Cucujiformia</taxon>
        <taxon>Chrysomeloidea</taxon>
        <taxon>Cerambycidae</taxon>
        <taxon>Lamiinae</taxon>
        <taxon>Acanthocinini</taxon>
        <taxon>Exocentrus</taxon>
    </lineage>
</organism>
<feature type="compositionally biased region" description="Low complexity" evidence="2">
    <location>
        <begin position="212"/>
        <end position="225"/>
    </location>
</feature>
<dbReference type="GO" id="GO:0005730">
    <property type="term" value="C:nucleolus"/>
    <property type="evidence" value="ECO:0007669"/>
    <property type="project" value="TreeGrafter"/>
</dbReference>
<dbReference type="PANTHER" id="PTHR23149:SF9">
    <property type="entry name" value="G PATCH DOMAIN-CONTAINING PROTEIN 4"/>
    <property type="match status" value="1"/>
</dbReference>
<feature type="compositionally biased region" description="Basic and acidic residues" evidence="2">
    <location>
        <begin position="376"/>
        <end position="387"/>
    </location>
</feature>
<reference evidence="4 5" key="1">
    <citation type="journal article" date="2023" name="Insect Mol. Biol.">
        <title>Genome sequencing provides insights into the evolution of gene families encoding plant cell wall-degrading enzymes in longhorned beetles.</title>
        <authorList>
            <person name="Shin N.R."/>
            <person name="Okamura Y."/>
            <person name="Kirsch R."/>
            <person name="Pauchet Y."/>
        </authorList>
    </citation>
    <scope>NUCLEOTIDE SEQUENCE [LARGE SCALE GENOMIC DNA]</scope>
    <source>
        <strain evidence="4">EAD_L_NR</strain>
    </source>
</reference>
<feature type="compositionally biased region" description="Basic and acidic residues" evidence="2">
    <location>
        <begin position="198"/>
        <end position="209"/>
    </location>
</feature>
<feature type="region of interest" description="Disordered" evidence="2">
    <location>
        <begin position="376"/>
        <end position="408"/>
    </location>
</feature>
<feature type="compositionally biased region" description="Basic residues" evidence="2">
    <location>
        <begin position="226"/>
        <end position="236"/>
    </location>
</feature>
<accession>A0AAV8VR85</accession>